<dbReference type="GO" id="GO:0005525">
    <property type="term" value="F:GTP binding"/>
    <property type="evidence" value="ECO:0007669"/>
    <property type="project" value="UniProtKB-KW"/>
</dbReference>
<dbReference type="InterPro" id="IPR036525">
    <property type="entry name" value="Tubulin/FtsZ_GTPase_sf"/>
</dbReference>
<feature type="domain" description="Tubulin/FtsZ GTPase" evidence="3">
    <location>
        <begin position="8"/>
        <end position="190"/>
    </location>
</feature>
<reference evidence="5" key="1">
    <citation type="submission" date="2016-12" db="EMBL/GenBank/DDBJ databases">
        <authorList>
            <person name="Herbold C."/>
        </authorList>
    </citation>
    <scope>NUCLEOTIDE SEQUENCE [LARGE SCALE GENOMIC DNA]</scope>
</reference>
<sequence>MEFQMKEPVLIIGLGGAGCKLALDIKGTLGHDCLLISHDARDLNHDVSKILINTSPILNPSAYLIRGVSFGARESIEEKISNYSTVLVVANLAGKSGAALAPVVSQIGKESGKSVLSFGIMPFKFEKDRIFFSGVSLKRLKANSDCTVIIDNDALLESNPDLTPVKCNEITNAALLHVVSTLKSSSSLPLETSILSTSKDMPSVETSLRDSIKMLYEDATPGNIKSALMYVVGGNKVPIGVLNSMVNTISGIFGDDSTRVSMSLTAGESSKVVLLTSIEGETRFDKYDPLGFIPKENVLDWDEPDASVKIDLVLDQIE</sequence>
<dbReference type="EMBL" id="FRFC01000003">
    <property type="protein sequence ID" value="SHO45347.1"/>
    <property type="molecule type" value="Genomic_DNA"/>
</dbReference>
<name>A0A2H1EHA4_9ARCH</name>
<dbReference type="SUPFAM" id="SSF52490">
    <property type="entry name" value="Tubulin nucleotide-binding domain-like"/>
    <property type="match status" value="1"/>
</dbReference>
<protein>
    <submittedName>
        <fullName evidence="4">Tubulin/FtsZ GTPase</fullName>
    </submittedName>
</protein>
<dbReference type="OrthoDB" id="10400at2157"/>
<evidence type="ECO:0000256" key="2">
    <source>
        <dbReference type="ARBA" id="ARBA00023134"/>
    </source>
</evidence>
<dbReference type="Pfam" id="PF00091">
    <property type="entry name" value="Tubulin"/>
    <property type="match status" value="1"/>
</dbReference>
<gene>
    <name evidence="4" type="ORF">NSIN_20629</name>
</gene>
<evidence type="ECO:0000259" key="3">
    <source>
        <dbReference type="SMART" id="SM00864"/>
    </source>
</evidence>
<evidence type="ECO:0000256" key="1">
    <source>
        <dbReference type="ARBA" id="ARBA00022741"/>
    </source>
</evidence>
<dbReference type="PANTHER" id="PTHR30314">
    <property type="entry name" value="CELL DIVISION PROTEIN FTSZ-RELATED"/>
    <property type="match status" value="1"/>
</dbReference>
<dbReference type="GO" id="GO:0005737">
    <property type="term" value="C:cytoplasm"/>
    <property type="evidence" value="ECO:0007669"/>
    <property type="project" value="TreeGrafter"/>
</dbReference>
<accession>A0A2H1EHA4</accession>
<dbReference type="GO" id="GO:0032153">
    <property type="term" value="C:cell division site"/>
    <property type="evidence" value="ECO:0007669"/>
    <property type="project" value="TreeGrafter"/>
</dbReference>
<keyword evidence="1" id="KW-0547">Nucleotide-binding</keyword>
<dbReference type="Proteomes" id="UP000232412">
    <property type="component" value="Unassembled WGS sequence"/>
</dbReference>
<dbReference type="PANTHER" id="PTHR30314:SF3">
    <property type="entry name" value="MITOCHONDRIAL DIVISION PROTEIN FSZA"/>
    <property type="match status" value="1"/>
</dbReference>
<organism evidence="4 5">
    <name type="scientific">Nitrosotalea sinensis</name>
    <dbReference type="NCBI Taxonomy" id="1499975"/>
    <lineage>
        <taxon>Archaea</taxon>
        <taxon>Nitrososphaerota</taxon>
        <taxon>Nitrososphaeria</taxon>
        <taxon>Nitrosotaleales</taxon>
        <taxon>Nitrosotaleaceae</taxon>
        <taxon>Nitrosotalea</taxon>
    </lineage>
</organism>
<proteinExistence type="predicted"/>
<dbReference type="InterPro" id="IPR045061">
    <property type="entry name" value="FtsZ/CetZ"/>
</dbReference>
<evidence type="ECO:0000313" key="4">
    <source>
        <dbReference type="EMBL" id="SHO45347.1"/>
    </source>
</evidence>
<dbReference type="GO" id="GO:0003924">
    <property type="term" value="F:GTPase activity"/>
    <property type="evidence" value="ECO:0007669"/>
    <property type="project" value="InterPro"/>
</dbReference>
<keyword evidence="5" id="KW-1185">Reference proteome</keyword>
<dbReference type="SMART" id="SM00864">
    <property type="entry name" value="Tubulin"/>
    <property type="match status" value="1"/>
</dbReference>
<evidence type="ECO:0000313" key="5">
    <source>
        <dbReference type="Proteomes" id="UP000232412"/>
    </source>
</evidence>
<keyword evidence="2" id="KW-0342">GTP-binding</keyword>
<dbReference type="Gene3D" id="3.40.50.1440">
    <property type="entry name" value="Tubulin/FtsZ, GTPase domain"/>
    <property type="match status" value="1"/>
</dbReference>
<dbReference type="RefSeq" id="WP_101009606.1">
    <property type="nucleotide sequence ID" value="NZ_FRFC01000003.1"/>
</dbReference>
<dbReference type="AlphaFoldDB" id="A0A2H1EHA4"/>
<dbReference type="InterPro" id="IPR003008">
    <property type="entry name" value="Tubulin_FtsZ_GTPase"/>
</dbReference>
<dbReference type="PROSITE" id="PS51257">
    <property type="entry name" value="PROKAR_LIPOPROTEIN"/>
    <property type="match status" value="1"/>
</dbReference>
<dbReference type="GO" id="GO:0051301">
    <property type="term" value="P:cell division"/>
    <property type="evidence" value="ECO:0007669"/>
    <property type="project" value="TreeGrafter"/>
</dbReference>